<reference evidence="1 2" key="1">
    <citation type="journal article" date="2020" name="Genes (Basel)">
        <title>Genomic Comparison of Insect Gut Symbionts from Divergent Burkholderia Subclades.</title>
        <authorList>
            <person name="Takeshita K."/>
            <person name="Kikuchi Y."/>
        </authorList>
    </citation>
    <scope>NUCLEOTIDE SEQUENCE [LARGE SCALE GENOMIC DNA]</scope>
    <source>
        <strain evidence="1 2">PGU16</strain>
        <plasmid evidence="1 2">PPGU16_p3</plasmid>
    </source>
</reference>
<organism evidence="1 2">
    <name type="scientific">Paraburkholderia largidicola</name>
    <dbReference type="NCBI Taxonomy" id="3014751"/>
    <lineage>
        <taxon>Bacteria</taxon>
        <taxon>Pseudomonadati</taxon>
        <taxon>Pseudomonadota</taxon>
        <taxon>Betaproteobacteria</taxon>
        <taxon>Burkholderiales</taxon>
        <taxon>Burkholderiaceae</taxon>
        <taxon>Paraburkholderia</taxon>
    </lineage>
</organism>
<sequence length="120" mass="14243">MDDKQFEKVHSELYKLRQAVKLGPLHSLAVIELAREFYSEPQRRAYLEDYSGMRREADNLKLAHTKAARDTQERDDAWTAYAAAYERAKEFAAKHPLIHELYEARRELCNRDHLGRFDYQ</sequence>
<dbReference type="KEGG" id="plad:PPGU16_84340"/>
<dbReference type="Proteomes" id="UP000510888">
    <property type="component" value="Plasmid PPGU16_p3"/>
</dbReference>
<evidence type="ECO:0000313" key="1">
    <source>
        <dbReference type="EMBL" id="BCF95367.1"/>
    </source>
</evidence>
<geneLocation type="plasmid" evidence="1 2">
    <name>PPGU16_p3</name>
</geneLocation>
<protein>
    <submittedName>
        <fullName evidence="1">Uncharacterized protein</fullName>
    </submittedName>
</protein>
<keyword evidence="2" id="KW-1185">Reference proteome</keyword>
<name>A0A7I8C2R9_9BURK</name>
<dbReference type="AlphaFoldDB" id="A0A7I8C2R9"/>
<dbReference type="EMBL" id="AP023178">
    <property type="protein sequence ID" value="BCF95367.1"/>
    <property type="molecule type" value="Genomic_DNA"/>
</dbReference>
<proteinExistence type="predicted"/>
<gene>
    <name evidence="1" type="ORF">PPGU16_84340</name>
</gene>
<accession>A0A7I8C2R9</accession>
<dbReference type="RefSeq" id="WP_180727794.1">
    <property type="nucleotide sequence ID" value="NZ_AP023178.1"/>
</dbReference>
<evidence type="ECO:0000313" key="2">
    <source>
        <dbReference type="Proteomes" id="UP000510888"/>
    </source>
</evidence>
<keyword evidence="1" id="KW-0614">Plasmid</keyword>